<dbReference type="InParanoid" id="A0A1V9X5T2"/>
<feature type="chain" id="PRO_5013139504" evidence="1">
    <location>
        <begin position="16"/>
        <end position="108"/>
    </location>
</feature>
<evidence type="ECO:0000313" key="2">
    <source>
        <dbReference type="EMBL" id="OQR68847.1"/>
    </source>
</evidence>
<name>A0A1V9X5T2_9ACAR</name>
<organism evidence="2 3">
    <name type="scientific">Tropilaelaps mercedesae</name>
    <dbReference type="NCBI Taxonomy" id="418985"/>
    <lineage>
        <taxon>Eukaryota</taxon>
        <taxon>Metazoa</taxon>
        <taxon>Ecdysozoa</taxon>
        <taxon>Arthropoda</taxon>
        <taxon>Chelicerata</taxon>
        <taxon>Arachnida</taxon>
        <taxon>Acari</taxon>
        <taxon>Parasitiformes</taxon>
        <taxon>Mesostigmata</taxon>
        <taxon>Gamasina</taxon>
        <taxon>Dermanyssoidea</taxon>
        <taxon>Laelapidae</taxon>
        <taxon>Tropilaelaps</taxon>
    </lineage>
</organism>
<dbReference type="AlphaFoldDB" id="A0A1V9X5T2"/>
<comment type="caution">
    <text evidence="2">The sequence shown here is derived from an EMBL/GenBank/DDBJ whole genome shotgun (WGS) entry which is preliminary data.</text>
</comment>
<proteinExistence type="predicted"/>
<accession>A0A1V9X5T2</accession>
<evidence type="ECO:0000313" key="3">
    <source>
        <dbReference type="Proteomes" id="UP000192247"/>
    </source>
</evidence>
<protein>
    <submittedName>
        <fullName evidence="2">Uncharacterized protein</fullName>
    </submittedName>
</protein>
<gene>
    <name evidence="2" type="ORF">BIW11_01945</name>
</gene>
<sequence>MKFALVAAALAGAHARAIGGYGIGSHSYGRYRDAIAAAPAYGHGYGHVIAASVAKGAVAPVLTSSYTAERKHVFHVPFHVANVAPQLLTVTDMARELLSPPPSLGSRS</sequence>
<dbReference type="EMBL" id="MNPL01023233">
    <property type="protein sequence ID" value="OQR68847.1"/>
    <property type="molecule type" value="Genomic_DNA"/>
</dbReference>
<dbReference type="Proteomes" id="UP000192247">
    <property type="component" value="Unassembled WGS sequence"/>
</dbReference>
<reference evidence="2 3" key="1">
    <citation type="journal article" date="2017" name="Gigascience">
        <title>Draft genome of the honey bee ectoparasitic mite, Tropilaelaps mercedesae, is shaped by the parasitic life history.</title>
        <authorList>
            <person name="Dong X."/>
            <person name="Armstrong S.D."/>
            <person name="Xia D."/>
            <person name="Makepeace B.L."/>
            <person name="Darby A.C."/>
            <person name="Kadowaki T."/>
        </authorList>
    </citation>
    <scope>NUCLEOTIDE SEQUENCE [LARGE SCALE GENOMIC DNA]</scope>
    <source>
        <strain evidence="2">Wuxi-XJTLU</strain>
    </source>
</reference>
<keyword evidence="3" id="KW-1185">Reference proteome</keyword>
<keyword evidence="1" id="KW-0732">Signal</keyword>
<feature type="signal peptide" evidence="1">
    <location>
        <begin position="1"/>
        <end position="15"/>
    </location>
</feature>
<evidence type="ECO:0000256" key="1">
    <source>
        <dbReference type="SAM" id="SignalP"/>
    </source>
</evidence>